<dbReference type="AlphaFoldDB" id="A0A4Q1JMY1"/>
<dbReference type="Gene3D" id="3.30.70.1060">
    <property type="entry name" value="Dimeric alpha+beta barrel"/>
    <property type="match status" value="1"/>
</dbReference>
<keyword evidence="3" id="KW-0378">Hydrolase</keyword>
<sequence>MFIVSVNYKVSLDIIEQHLAAHVDYLKQQYALGNFIASGRQVPRTGGVILSNMENREVLNAVLAQDPFNQNNLADYIVTEFVPSMTCEELEFLKIPQTPKGA</sequence>
<dbReference type="Pfam" id="PF03795">
    <property type="entry name" value="YCII"/>
    <property type="match status" value="1"/>
</dbReference>
<proteinExistence type="inferred from homology"/>
<dbReference type="GO" id="GO:0016787">
    <property type="term" value="F:hydrolase activity"/>
    <property type="evidence" value="ECO:0007669"/>
    <property type="project" value="UniProtKB-KW"/>
</dbReference>
<comment type="caution">
    <text evidence="3">The sequence shown here is derived from an EMBL/GenBank/DDBJ whole genome shotgun (WGS) entry which is preliminary data.</text>
</comment>
<dbReference type="SUPFAM" id="SSF54909">
    <property type="entry name" value="Dimeric alpha+beta barrel"/>
    <property type="match status" value="1"/>
</dbReference>
<feature type="domain" description="YCII-related" evidence="2">
    <location>
        <begin position="7"/>
        <end position="81"/>
    </location>
</feature>
<organism evidence="3 4">
    <name type="scientific">Ancylomarina salipaludis</name>
    <dbReference type="NCBI Taxonomy" id="2501299"/>
    <lineage>
        <taxon>Bacteria</taxon>
        <taxon>Pseudomonadati</taxon>
        <taxon>Bacteroidota</taxon>
        <taxon>Bacteroidia</taxon>
        <taxon>Marinilabiliales</taxon>
        <taxon>Marinifilaceae</taxon>
        <taxon>Ancylomarina</taxon>
    </lineage>
</organism>
<protein>
    <submittedName>
        <fullName evidence="3">GTP cyclohydrolase</fullName>
    </submittedName>
</protein>
<evidence type="ECO:0000313" key="4">
    <source>
        <dbReference type="Proteomes" id="UP000289703"/>
    </source>
</evidence>
<accession>A0A4Q1JMY1</accession>
<keyword evidence="4" id="KW-1185">Reference proteome</keyword>
<dbReference type="InterPro" id="IPR011008">
    <property type="entry name" value="Dimeric_a/b-barrel"/>
</dbReference>
<gene>
    <name evidence="3" type="ORF">EO244_06505</name>
</gene>
<name>A0A4Q1JMY1_9BACT</name>
<dbReference type="RefSeq" id="WP_129253843.1">
    <property type="nucleotide sequence ID" value="NZ_SAXA01000004.1"/>
</dbReference>
<reference evidence="3 4" key="1">
    <citation type="submission" date="2019-01" db="EMBL/GenBank/DDBJ databases">
        <title>Ancylomarina salipaludis sp. nov., isolated from a salt marsh.</title>
        <authorList>
            <person name="Yoon J.-H."/>
        </authorList>
    </citation>
    <scope>NUCLEOTIDE SEQUENCE [LARGE SCALE GENOMIC DNA]</scope>
    <source>
        <strain evidence="3 4">SHSM-M15</strain>
    </source>
</reference>
<comment type="similarity">
    <text evidence="1">Belongs to the YciI family.</text>
</comment>
<dbReference type="InterPro" id="IPR005545">
    <property type="entry name" value="YCII"/>
</dbReference>
<dbReference type="PANTHER" id="PTHR37828:SF1">
    <property type="entry name" value="YCII-RELATED DOMAIN-CONTAINING PROTEIN"/>
    <property type="match status" value="1"/>
</dbReference>
<dbReference type="OrthoDB" id="9814407at2"/>
<evidence type="ECO:0000313" key="3">
    <source>
        <dbReference type="EMBL" id="RXQ95949.1"/>
    </source>
</evidence>
<dbReference type="PANTHER" id="PTHR37828">
    <property type="entry name" value="GSR2449 PROTEIN"/>
    <property type="match status" value="1"/>
</dbReference>
<dbReference type="EMBL" id="SAXA01000004">
    <property type="protein sequence ID" value="RXQ95949.1"/>
    <property type="molecule type" value="Genomic_DNA"/>
</dbReference>
<evidence type="ECO:0000256" key="1">
    <source>
        <dbReference type="ARBA" id="ARBA00007689"/>
    </source>
</evidence>
<dbReference type="Proteomes" id="UP000289703">
    <property type="component" value="Unassembled WGS sequence"/>
</dbReference>
<evidence type="ECO:0000259" key="2">
    <source>
        <dbReference type="Pfam" id="PF03795"/>
    </source>
</evidence>